<sequence>MKYRTFTLSLLISAFVAFAAQTSSAKNHKNKSTSPPVGTSIGRTAPNIVETSINGDTLKLSALRGKMVLIDFWASWCGPCRRENPNVVKAYDEFKDKNFVEGKGFTVFSVSLDQSHTAWERAIKMDGLSWPWQVSDLKGWMSKYAGVYGVRGIPTNFLINGNGVIVARNLRGNRLIETLSTLQK</sequence>
<evidence type="ECO:0000259" key="6">
    <source>
        <dbReference type="PROSITE" id="PS51352"/>
    </source>
</evidence>
<keyword evidence="3" id="KW-1015">Disulfide bond</keyword>
<dbReference type="AlphaFoldDB" id="A0A5M4AWB4"/>
<evidence type="ECO:0000313" key="8">
    <source>
        <dbReference type="Proteomes" id="UP000391834"/>
    </source>
</evidence>
<evidence type="ECO:0000256" key="4">
    <source>
        <dbReference type="ARBA" id="ARBA00023284"/>
    </source>
</evidence>
<dbReference type="RefSeq" id="WP_025863422.1">
    <property type="nucleotide sequence ID" value="NZ_BLAX01000001.1"/>
</dbReference>
<dbReference type="InterPro" id="IPR000866">
    <property type="entry name" value="AhpC/TSA"/>
</dbReference>
<dbReference type="Pfam" id="PF00578">
    <property type="entry name" value="AhpC-TSA"/>
    <property type="match status" value="1"/>
</dbReference>
<keyword evidence="5" id="KW-0732">Signal</keyword>
<dbReference type="InterPro" id="IPR013766">
    <property type="entry name" value="Thioredoxin_domain"/>
</dbReference>
<comment type="subcellular location">
    <subcellularLocation>
        <location evidence="1">Cell envelope</location>
    </subcellularLocation>
</comment>
<dbReference type="PANTHER" id="PTHR42852">
    <property type="entry name" value="THIOL:DISULFIDE INTERCHANGE PROTEIN DSBE"/>
    <property type="match status" value="1"/>
</dbReference>
<feature type="signal peptide" evidence="5">
    <location>
        <begin position="1"/>
        <end position="19"/>
    </location>
</feature>
<dbReference type="Proteomes" id="UP000391834">
    <property type="component" value="Unassembled WGS sequence"/>
</dbReference>
<keyword evidence="2" id="KW-0201">Cytochrome c-type biogenesis</keyword>
<dbReference type="OrthoDB" id="9794348at2"/>
<name>A0A5M4AWB4_9BACT</name>
<keyword evidence="8" id="KW-1185">Reference proteome</keyword>
<feature type="domain" description="Thioredoxin" evidence="6">
    <location>
        <begin position="39"/>
        <end position="184"/>
    </location>
</feature>
<dbReference type="InterPro" id="IPR050553">
    <property type="entry name" value="Thioredoxin_ResA/DsbE_sf"/>
</dbReference>
<feature type="chain" id="PRO_5024370416" description="Thioredoxin domain-containing protein" evidence="5">
    <location>
        <begin position="20"/>
        <end position="184"/>
    </location>
</feature>
<dbReference type="GO" id="GO:0030313">
    <property type="term" value="C:cell envelope"/>
    <property type="evidence" value="ECO:0007669"/>
    <property type="project" value="UniProtKB-SubCell"/>
</dbReference>
<evidence type="ECO:0000256" key="2">
    <source>
        <dbReference type="ARBA" id="ARBA00022748"/>
    </source>
</evidence>
<dbReference type="Gene3D" id="3.40.30.10">
    <property type="entry name" value="Glutaredoxin"/>
    <property type="match status" value="1"/>
</dbReference>
<evidence type="ECO:0000313" key="7">
    <source>
        <dbReference type="EMBL" id="GET32064.1"/>
    </source>
</evidence>
<protein>
    <recommendedName>
        <fullName evidence="6">Thioredoxin domain-containing protein</fullName>
    </recommendedName>
</protein>
<dbReference type="GO" id="GO:0016491">
    <property type="term" value="F:oxidoreductase activity"/>
    <property type="evidence" value="ECO:0007669"/>
    <property type="project" value="InterPro"/>
</dbReference>
<evidence type="ECO:0000256" key="5">
    <source>
        <dbReference type="SAM" id="SignalP"/>
    </source>
</evidence>
<dbReference type="EMBL" id="BLAX01000001">
    <property type="protein sequence ID" value="GET32064.1"/>
    <property type="molecule type" value="Genomic_DNA"/>
</dbReference>
<dbReference type="InterPro" id="IPR036249">
    <property type="entry name" value="Thioredoxin-like_sf"/>
</dbReference>
<dbReference type="GO" id="GO:0017004">
    <property type="term" value="P:cytochrome complex assembly"/>
    <property type="evidence" value="ECO:0007669"/>
    <property type="project" value="UniProtKB-KW"/>
</dbReference>
<organism evidence="7 8">
    <name type="scientific">Prolixibacter bellariivorans</name>
    <dbReference type="NCBI Taxonomy" id="314319"/>
    <lineage>
        <taxon>Bacteria</taxon>
        <taxon>Pseudomonadati</taxon>
        <taxon>Bacteroidota</taxon>
        <taxon>Bacteroidia</taxon>
        <taxon>Marinilabiliales</taxon>
        <taxon>Prolixibacteraceae</taxon>
        <taxon>Prolixibacter</taxon>
    </lineage>
</organism>
<evidence type="ECO:0000256" key="3">
    <source>
        <dbReference type="ARBA" id="ARBA00023157"/>
    </source>
</evidence>
<gene>
    <name evidence="7" type="ORF">PbJCM13498_09270</name>
</gene>
<dbReference type="InterPro" id="IPR017937">
    <property type="entry name" value="Thioredoxin_CS"/>
</dbReference>
<proteinExistence type="predicted"/>
<dbReference type="SUPFAM" id="SSF52833">
    <property type="entry name" value="Thioredoxin-like"/>
    <property type="match status" value="1"/>
</dbReference>
<dbReference type="PANTHER" id="PTHR42852:SF6">
    <property type="entry name" value="THIOL:DISULFIDE INTERCHANGE PROTEIN DSBE"/>
    <property type="match status" value="1"/>
</dbReference>
<dbReference type="GO" id="GO:0016209">
    <property type="term" value="F:antioxidant activity"/>
    <property type="evidence" value="ECO:0007669"/>
    <property type="project" value="InterPro"/>
</dbReference>
<reference evidence="7 8" key="1">
    <citation type="submission" date="2019-10" db="EMBL/GenBank/DDBJ databases">
        <title>Prolixibacter strains distinguished by the presence of nitrate reductase genes were adept at nitrate-dependent anaerobic corrosion of metallic iron and carbon steel.</title>
        <authorList>
            <person name="Iino T."/>
            <person name="Shono N."/>
            <person name="Ito K."/>
            <person name="Nakamura R."/>
            <person name="Sueoka K."/>
            <person name="Harayama S."/>
            <person name="Ohkuma M."/>
        </authorList>
    </citation>
    <scope>NUCLEOTIDE SEQUENCE [LARGE SCALE GENOMIC DNA]</scope>
    <source>
        <strain evidence="7 8">JCM 13498</strain>
    </source>
</reference>
<dbReference type="CDD" id="cd02966">
    <property type="entry name" value="TlpA_like_family"/>
    <property type="match status" value="1"/>
</dbReference>
<dbReference type="PROSITE" id="PS00194">
    <property type="entry name" value="THIOREDOXIN_1"/>
    <property type="match status" value="1"/>
</dbReference>
<accession>A0A5M4AWB4</accession>
<dbReference type="PROSITE" id="PS51352">
    <property type="entry name" value="THIOREDOXIN_2"/>
    <property type="match status" value="1"/>
</dbReference>
<keyword evidence="4" id="KW-0676">Redox-active center</keyword>
<comment type="caution">
    <text evidence="7">The sequence shown here is derived from an EMBL/GenBank/DDBJ whole genome shotgun (WGS) entry which is preliminary data.</text>
</comment>
<evidence type="ECO:0000256" key="1">
    <source>
        <dbReference type="ARBA" id="ARBA00004196"/>
    </source>
</evidence>
<dbReference type="PRINTS" id="PR00421">
    <property type="entry name" value="THIOREDOXIN"/>
</dbReference>